<dbReference type="AlphaFoldDB" id="A0A2R8AQB5"/>
<protein>
    <recommendedName>
        <fullName evidence="1">YjiS-like domain-containing protein</fullName>
    </recommendedName>
</protein>
<dbReference type="RefSeq" id="WP_108884944.1">
    <property type="nucleotide sequence ID" value="NZ_OMOJ01000001.1"/>
</dbReference>
<dbReference type="OrthoDB" id="8244198at2"/>
<dbReference type="Proteomes" id="UP000244904">
    <property type="component" value="Unassembled WGS sequence"/>
</dbReference>
<evidence type="ECO:0000259" key="1">
    <source>
        <dbReference type="Pfam" id="PF06568"/>
    </source>
</evidence>
<proteinExistence type="predicted"/>
<evidence type="ECO:0000313" key="3">
    <source>
        <dbReference type="Proteomes" id="UP000244904"/>
    </source>
</evidence>
<accession>A0A2R8AQB5</accession>
<keyword evidence="3" id="KW-1185">Reference proteome</keyword>
<sequence>MAYSTELSQAQSGLTGWMASLVTALRIRFEKRRVYRTTLNELSSLSTRELADLGLHRSMLRRVAWQAAYEA</sequence>
<name>A0A2R8AQB5_9RHOB</name>
<gene>
    <name evidence="2" type="ORF">PRI8871_00884</name>
</gene>
<dbReference type="InterPro" id="IPR009506">
    <property type="entry name" value="YjiS-like"/>
</dbReference>
<reference evidence="3" key="1">
    <citation type="submission" date="2018-03" db="EMBL/GenBank/DDBJ databases">
        <authorList>
            <person name="Rodrigo-Torres L."/>
            <person name="Arahal R. D."/>
            <person name="Lucena T."/>
        </authorList>
    </citation>
    <scope>NUCLEOTIDE SEQUENCE [LARGE SCALE GENOMIC DNA]</scope>
    <source>
        <strain evidence="3">CECT 8871</strain>
    </source>
</reference>
<organism evidence="2 3">
    <name type="scientific">Pseudoprimorskyibacter insulae</name>
    <dbReference type="NCBI Taxonomy" id="1695997"/>
    <lineage>
        <taxon>Bacteria</taxon>
        <taxon>Pseudomonadati</taxon>
        <taxon>Pseudomonadota</taxon>
        <taxon>Alphaproteobacteria</taxon>
        <taxon>Rhodobacterales</taxon>
        <taxon>Paracoccaceae</taxon>
        <taxon>Pseudoprimorskyibacter</taxon>
    </lineage>
</organism>
<dbReference type="Pfam" id="PF06568">
    <property type="entry name" value="YjiS-like"/>
    <property type="match status" value="1"/>
</dbReference>
<dbReference type="EMBL" id="OMOJ01000001">
    <property type="protein sequence ID" value="SPF78288.1"/>
    <property type="molecule type" value="Genomic_DNA"/>
</dbReference>
<evidence type="ECO:0000313" key="2">
    <source>
        <dbReference type="EMBL" id="SPF78288.1"/>
    </source>
</evidence>
<feature type="domain" description="YjiS-like" evidence="1">
    <location>
        <begin position="28"/>
        <end position="61"/>
    </location>
</feature>